<feature type="transmembrane region" description="Helical" evidence="2">
    <location>
        <begin position="7"/>
        <end position="28"/>
    </location>
</feature>
<dbReference type="PANTHER" id="PTHR13887:SF55">
    <property type="entry name" value="SLR0313 PROTEIN"/>
    <property type="match status" value="1"/>
</dbReference>
<proteinExistence type="inferred from homology"/>
<evidence type="ECO:0000256" key="2">
    <source>
        <dbReference type="SAM" id="Phobius"/>
    </source>
</evidence>
<evidence type="ECO:0000259" key="3">
    <source>
        <dbReference type="PROSITE" id="PS51352"/>
    </source>
</evidence>
<gene>
    <name evidence="4" type="ORF">A2113_00635</name>
</gene>
<dbReference type="Gene3D" id="3.40.30.10">
    <property type="entry name" value="Glutaredoxin"/>
    <property type="match status" value="1"/>
</dbReference>
<comment type="caution">
    <text evidence="4">The sequence shown here is derived from an EMBL/GenBank/DDBJ whole genome shotgun (WGS) entry which is preliminary data.</text>
</comment>
<dbReference type="Pfam" id="PF13462">
    <property type="entry name" value="Thioredoxin_4"/>
    <property type="match status" value="1"/>
</dbReference>
<evidence type="ECO:0000313" key="4">
    <source>
        <dbReference type="EMBL" id="OGY21199.1"/>
    </source>
</evidence>
<reference evidence="4 5" key="1">
    <citation type="journal article" date="2016" name="Nat. Commun.">
        <title>Thousands of microbial genomes shed light on interconnected biogeochemical processes in an aquifer system.</title>
        <authorList>
            <person name="Anantharaman K."/>
            <person name="Brown C.T."/>
            <person name="Hug L.A."/>
            <person name="Sharon I."/>
            <person name="Castelle C.J."/>
            <person name="Probst A.J."/>
            <person name="Thomas B.C."/>
            <person name="Singh A."/>
            <person name="Wilkins M.J."/>
            <person name="Karaoz U."/>
            <person name="Brodie E.L."/>
            <person name="Williams K.H."/>
            <person name="Hubbard S.S."/>
            <person name="Banfield J.F."/>
        </authorList>
    </citation>
    <scope>NUCLEOTIDE SEQUENCE [LARGE SCALE GENOMIC DNA]</scope>
</reference>
<keyword evidence="2" id="KW-0812">Transmembrane</keyword>
<dbReference type="Proteomes" id="UP000176299">
    <property type="component" value="Unassembled WGS sequence"/>
</dbReference>
<dbReference type="PROSITE" id="PS51352">
    <property type="entry name" value="THIOREDOXIN_2"/>
    <property type="match status" value="1"/>
</dbReference>
<dbReference type="InterPro" id="IPR036249">
    <property type="entry name" value="Thioredoxin-like_sf"/>
</dbReference>
<organism evidence="4 5">
    <name type="scientific">Candidatus Woykebacteria bacterium GWA1_44_8</name>
    <dbReference type="NCBI Taxonomy" id="1802591"/>
    <lineage>
        <taxon>Bacteria</taxon>
        <taxon>Candidatus Woykeibacteriota</taxon>
    </lineage>
</organism>
<sequence length="212" mass="23582">MRVIADKWIFILIGIVSIFIVGAAVFSLSGSEKSGQVSKGELVKDDSHVLGVKDAKVTIVEFSDFQCPACQAAHPIVKKVITEYGDRILFVYRHFPIISSHKYALKAAEAAEAAGEQGKFWQYFELVFSSGGKLTIDDLKKYAKELNLDMNKFESDLNSDKYKNKVMADLADGEKLGVDSTPTFFINGKKYVGVQSYDQFKNIIESELKSSK</sequence>
<dbReference type="PANTHER" id="PTHR13887">
    <property type="entry name" value="GLUTATHIONE S-TRANSFERASE KAPPA"/>
    <property type="match status" value="1"/>
</dbReference>
<comment type="similarity">
    <text evidence="1">Belongs to the thioredoxin family. DsbA subfamily.</text>
</comment>
<keyword evidence="2" id="KW-1133">Transmembrane helix</keyword>
<accession>A0A1G1W0L1</accession>
<evidence type="ECO:0000256" key="1">
    <source>
        <dbReference type="ARBA" id="ARBA00005791"/>
    </source>
</evidence>
<keyword evidence="2" id="KW-0472">Membrane</keyword>
<protein>
    <recommendedName>
        <fullName evidence="3">Thioredoxin domain-containing protein</fullName>
    </recommendedName>
</protein>
<dbReference type="InterPro" id="IPR012336">
    <property type="entry name" value="Thioredoxin-like_fold"/>
</dbReference>
<dbReference type="InterPro" id="IPR013766">
    <property type="entry name" value="Thioredoxin_domain"/>
</dbReference>
<evidence type="ECO:0000313" key="5">
    <source>
        <dbReference type="Proteomes" id="UP000176299"/>
    </source>
</evidence>
<dbReference type="STRING" id="1802591.A2113_00635"/>
<feature type="domain" description="Thioredoxin" evidence="3">
    <location>
        <begin position="19"/>
        <end position="209"/>
    </location>
</feature>
<name>A0A1G1W0L1_9BACT</name>
<dbReference type="EMBL" id="MHCN01000017">
    <property type="protein sequence ID" value="OGY21199.1"/>
    <property type="molecule type" value="Genomic_DNA"/>
</dbReference>
<dbReference type="AlphaFoldDB" id="A0A1G1W0L1"/>
<dbReference type="SUPFAM" id="SSF52833">
    <property type="entry name" value="Thioredoxin-like"/>
    <property type="match status" value="1"/>
</dbReference>